<evidence type="ECO:0000313" key="1">
    <source>
        <dbReference type="EMBL" id="KAK3876630.1"/>
    </source>
</evidence>
<sequence length="237" mass="28230">MLGIKRVKTLILTYQMKVRSIEKVRDNDNNQRDEKGMGNVREEMRWLRAANEDLRKIIVNMEQKWEAREQDIVRRVIEKVGENLEEMQEKEKRKKNIVMFNVPESEKEPASKEEETEDRGICESIFQDMLKVKDAKIESSFHLGRRSNDKIRPLVIQLNEVGVKWALVAKSRELYRNEDEMIKKIIIAPDLTKKEREENYKLQEELGKRREQRGQWIIKKGRVVRKHGTVSQSSQRQ</sequence>
<evidence type="ECO:0000313" key="2">
    <source>
        <dbReference type="Proteomes" id="UP001286313"/>
    </source>
</evidence>
<name>A0AAE1FLV6_PETCI</name>
<dbReference type="EMBL" id="JAWQEG010001796">
    <property type="protein sequence ID" value="KAK3876630.1"/>
    <property type="molecule type" value="Genomic_DNA"/>
</dbReference>
<proteinExistence type="predicted"/>
<dbReference type="AlphaFoldDB" id="A0AAE1FLV6"/>
<comment type="caution">
    <text evidence="1">The sequence shown here is derived from an EMBL/GenBank/DDBJ whole genome shotgun (WGS) entry which is preliminary data.</text>
</comment>
<reference evidence="1" key="1">
    <citation type="submission" date="2023-10" db="EMBL/GenBank/DDBJ databases">
        <title>Genome assemblies of two species of porcelain crab, Petrolisthes cinctipes and Petrolisthes manimaculis (Anomura: Porcellanidae).</title>
        <authorList>
            <person name="Angst P."/>
        </authorList>
    </citation>
    <scope>NUCLEOTIDE SEQUENCE</scope>
    <source>
        <strain evidence="1">PB745_01</strain>
        <tissue evidence="1">Gill</tissue>
    </source>
</reference>
<accession>A0AAE1FLV6</accession>
<dbReference type="PANTHER" id="PTHR37445:SF3">
    <property type="entry name" value="ZINC FINGER PHD-TYPE DOMAIN-CONTAINING PROTEIN"/>
    <property type="match status" value="1"/>
</dbReference>
<keyword evidence="2" id="KW-1185">Reference proteome</keyword>
<dbReference type="Proteomes" id="UP001286313">
    <property type="component" value="Unassembled WGS sequence"/>
</dbReference>
<gene>
    <name evidence="1" type="ORF">Pcinc_018603</name>
</gene>
<protein>
    <submittedName>
        <fullName evidence="1">Uncharacterized protein</fullName>
    </submittedName>
</protein>
<organism evidence="1 2">
    <name type="scientific">Petrolisthes cinctipes</name>
    <name type="common">Flat porcelain crab</name>
    <dbReference type="NCBI Taxonomy" id="88211"/>
    <lineage>
        <taxon>Eukaryota</taxon>
        <taxon>Metazoa</taxon>
        <taxon>Ecdysozoa</taxon>
        <taxon>Arthropoda</taxon>
        <taxon>Crustacea</taxon>
        <taxon>Multicrustacea</taxon>
        <taxon>Malacostraca</taxon>
        <taxon>Eumalacostraca</taxon>
        <taxon>Eucarida</taxon>
        <taxon>Decapoda</taxon>
        <taxon>Pleocyemata</taxon>
        <taxon>Anomura</taxon>
        <taxon>Galatheoidea</taxon>
        <taxon>Porcellanidae</taxon>
        <taxon>Petrolisthes</taxon>
    </lineage>
</organism>
<dbReference type="PANTHER" id="PTHR37445">
    <property type="entry name" value="PROTEIN CBG24663"/>
    <property type="match status" value="1"/>
</dbReference>